<proteinExistence type="predicted"/>
<dbReference type="InterPro" id="IPR002683">
    <property type="entry name" value="PsbP_C"/>
</dbReference>
<reference evidence="3 4" key="1">
    <citation type="journal article" date="2007" name="PLoS Genet.">
        <title>Patterns and implications of gene gain and loss in the evolution of Prochlorococcus.</title>
        <authorList>
            <person name="Kettler G.C."/>
            <person name="Martiny A.C."/>
            <person name="Huang K."/>
            <person name="Zucker J."/>
            <person name="Coleman M.L."/>
            <person name="Rodrigue S."/>
            <person name="Chen F."/>
            <person name="Lapidus A."/>
            <person name="Ferriera S."/>
            <person name="Johnson J."/>
            <person name="Steglich C."/>
            <person name="Church G.M."/>
            <person name="Richardson P."/>
            <person name="Chisholm S.W."/>
        </authorList>
    </citation>
    <scope>NUCLEOTIDE SEQUENCE [LARGE SCALE GENOMIC DNA]</scope>
    <source>
        <strain evidence="4">MIT 9211</strain>
    </source>
</reference>
<dbReference type="InterPro" id="IPR016123">
    <property type="entry name" value="Mog1/PsbP_a/b/a-sand"/>
</dbReference>
<dbReference type="eggNOG" id="ENOG502ZCA9">
    <property type="taxonomic scope" value="Bacteria"/>
</dbReference>
<gene>
    <name evidence="3" type="primary">psbP</name>
    <name evidence="3" type="ordered locus">P9211_10881</name>
</gene>
<dbReference type="SUPFAM" id="SSF55724">
    <property type="entry name" value="Mog1p/PsbP-like"/>
    <property type="match status" value="1"/>
</dbReference>
<feature type="signal peptide" evidence="1">
    <location>
        <begin position="1"/>
        <end position="23"/>
    </location>
</feature>
<dbReference type="STRING" id="93059.P9211_10881"/>
<dbReference type="GO" id="GO:0009654">
    <property type="term" value="C:photosystem II oxygen evolving complex"/>
    <property type="evidence" value="ECO:0007669"/>
    <property type="project" value="InterPro"/>
</dbReference>
<feature type="chain" id="PRO_5002735406" evidence="1">
    <location>
        <begin position="24"/>
        <end position="186"/>
    </location>
</feature>
<keyword evidence="4" id="KW-1185">Reference proteome</keyword>
<keyword evidence="1" id="KW-0732">Signal</keyword>
<dbReference type="OrthoDB" id="540197at2"/>
<sequence>MSNFLKAFRNFFLAFLLICSVTACNTSSTAGLEAFQSNDGRYGFFYPTGWTRVTVSGGPEVVFHDVINSDETLSLVVSDLDEDVDLEELGGPKTVGQRLIEQVFSADGAGRQAELLDAQKREFDGHTFYDIEYSIHLPNRDRHELATVVIDRGSLFTLAASTNENRWPRVKELFGRVITSFNFLYG</sequence>
<dbReference type="Pfam" id="PF01789">
    <property type="entry name" value="PsbP"/>
    <property type="match status" value="1"/>
</dbReference>
<evidence type="ECO:0000313" key="4">
    <source>
        <dbReference type="Proteomes" id="UP000000788"/>
    </source>
</evidence>
<feature type="domain" description="PsbP C-terminal" evidence="2">
    <location>
        <begin position="31"/>
        <end position="183"/>
    </location>
</feature>
<dbReference type="PROSITE" id="PS51257">
    <property type="entry name" value="PROKAR_LIPOPROTEIN"/>
    <property type="match status" value="1"/>
</dbReference>
<evidence type="ECO:0000313" key="3">
    <source>
        <dbReference type="EMBL" id="ABX09019.1"/>
    </source>
</evidence>
<dbReference type="RefSeq" id="WP_012195640.1">
    <property type="nucleotide sequence ID" value="NC_009976.1"/>
</dbReference>
<dbReference type="NCBIfam" id="NF040946">
    <property type="entry name" value="PSII_PsbP"/>
    <property type="match status" value="1"/>
</dbReference>
<dbReference type="GO" id="GO:0019898">
    <property type="term" value="C:extrinsic component of membrane"/>
    <property type="evidence" value="ECO:0007669"/>
    <property type="project" value="InterPro"/>
</dbReference>
<dbReference type="GO" id="GO:0015979">
    <property type="term" value="P:photosynthesis"/>
    <property type="evidence" value="ECO:0007669"/>
    <property type="project" value="InterPro"/>
</dbReference>
<protein>
    <submittedName>
        <fullName evidence="3">Photosystem II oxygen evolving complex protein PsbP</fullName>
    </submittedName>
</protein>
<dbReference type="Gene3D" id="3.40.1000.10">
    <property type="entry name" value="Mog1/PsbP, alpha/beta/alpha sandwich"/>
    <property type="match status" value="1"/>
</dbReference>
<evidence type="ECO:0000256" key="1">
    <source>
        <dbReference type="SAM" id="SignalP"/>
    </source>
</evidence>
<accession>A9BB07</accession>
<dbReference type="AlphaFoldDB" id="A9BB07"/>
<dbReference type="GO" id="GO:0005509">
    <property type="term" value="F:calcium ion binding"/>
    <property type="evidence" value="ECO:0007669"/>
    <property type="project" value="InterPro"/>
</dbReference>
<dbReference type="PANTHER" id="PTHR31407:SF16">
    <property type="entry name" value="PSBP DOMAIN-CONTAINING PROTEIN 7, CHLOROPLASTIC"/>
    <property type="match status" value="1"/>
</dbReference>
<organism evidence="3 4">
    <name type="scientific">Prochlorococcus marinus (strain MIT 9211)</name>
    <dbReference type="NCBI Taxonomy" id="93059"/>
    <lineage>
        <taxon>Bacteria</taxon>
        <taxon>Bacillati</taxon>
        <taxon>Cyanobacteriota</taxon>
        <taxon>Cyanophyceae</taxon>
        <taxon>Synechococcales</taxon>
        <taxon>Prochlorococcaceae</taxon>
        <taxon>Prochlorococcus</taxon>
    </lineage>
</organism>
<name>A9BB07_PROM4</name>
<evidence type="ECO:0000259" key="2">
    <source>
        <dbReference type="Pfam" id="PF01789"/>
    </source>
</evidence>
<dbReference type="HOGENOM" id="CLU_039569_2_0_3"/>
<dbReference type="KEGG" id="pmj:P9211_10881"/>
<dbReference type="Proteomes" id="UP000000788">
    <property type="component" value="Chromosome"/>
</dbReference>
<dbReference type="EMBL" id="CP000878">
    <property type="protein sequence ID" value="ABX09019.1"/>
    <property type="molecule type" value="Genomic_DNA"/>
</dbReference>
<dbReference type="PANTHER" id="PTHR31407">
    <property type="match status" value="1"/>
</dbReference>